<accession>A0A4Z1FGI2</accession>
<evidence type="ECO:0000313" key="1">
    <source>
        <dbReference type="EMBL" id="TGO21912.1"/>
    </source>
</evidence>
<proteinExistence type="predicted"/>
<dbReference type="AlphaFoldDB" id="A0A4Z1FGI2"/>
<dbReference type="EMBL" id="PQXI01000193">
    <property type="protein sequence ID" value="TGO21912.1"/>
    <property type="molecule type" value="Genomic_DNA"/>
</dbReference>
<name>A0A4Z1FGI2_9HELO</name>
<keyword evidence="2" id="KW-1185">Reference proteome</keyword>
<dbReference type="Proteomes" id="UP000297910">
    <property type="component" value="Unassembled WGS sequence"/>
</dbReference>
<comment type="caution">
    <text evidence="1">The sequence shown here is derived from an EMBL/GenBank/DDBJ whole genome shotgun (WGS) entry which is preliminary data.</text>
</comment>
<sequence length="358" mass="40947">MSLGPRSSDSHSIAFYFPVDQDPRLEWVRRPDSLHSKANDKEFDIWSLGFIELKPKMRWPYILCRGGCRDDDPKPNHSVISFTRGAYWTGPLVVFRGSSSDIDPAIIQDVLLDDLPRVIRLLRQIANGRQVMKHQVFKQSFNISKCVIIKCRGDHMNAPGETQLAVTRVPELHPIFEGQPTNISRLMGIPLIIQKIPREAGRDVVFDEDHLRNDFCGTLHLDTLPHSETWGEIPSQWHENVGTVLVVRQDKKDITTLQLLAIMTYIRLLDLTVVEDEPDVRTKQRFLEGYFTRSKFEEFFYNCFAAALDQNPQLDGDLISPYSNSYDSISISQDSSSIGRAIDLWHRTGLSTVFMADD</sequence>
<evidence type="ECO:0000313" key="2">
    <source>
        <dbReference type="Proteomes" id="UP000297910"/>
    </source>
</evidence>
<gene>
    <name evidence="1" type="ORF">BPAE_0194g00180</name>
</gene>
<organism evidence="1 2">
    <name type="scientific">Botrytis paeoniae</name>
    <dbReference type="NCBI Taxonomy" id="278948"/>
    <lineage>
        <taxon>Eukaryota</taxon>
        <taxon>Fungi</taxon>
        <taxon>Dikarya</taxon>
        <taxon>Ascomycota</taxon>
        <taxon>Pezizomycotina</taxon>
        <taxon>Leotiomycetes</taxon>
        <taxon>Helotiales</taxon>
        <taxon>Sclerotiniaceae</taxon>
        <taxon>Botrytis</taxon>
    </lineage>
</organism>
<reference evidence="1 2" key="1">
    <citation type="submission" date="2017-12" db="EMBL/GenBank/DDBJ databases">
        <title>Comparative genomics of Botrytis spp.</title>
        <authorList>
            <person name="Valero-Jimenez C.A."/>
            <person name="Tapia P."/>
            <person name="Veloso J."/>
            <person name="Silva-Moreno E."/>
            <person name="Staats M."/>
            <person name="Valdes J.H."/>
            <person name="Van Kan J.A.L."/>
        </authorList>
    </citation>
    <scope>NUCLEOTIDE SEQUENCE [LARGE SCALE GENOMIC DNA]</scope>
    <source>
        <strain evidence="1 2">Bp0003</strain>
    </source>
</reference>
<protein>
    <submittedName>
        <fullName evidence="1">Uncharacterized protein</fullName>
    </submittedName>
</protein>